<dbReference type="EMBL" id="MU253749">
    <property type="protein sequence ID" value="KAG9248446.1"/>
    <property type="molecule type" value="Genomic_DNA"/>
</dbReference>
<dbReference type="Proteomes" id="UP000887226">
    <property type="component" value="Unassembled WGS sequence"/>
</dbReference>
<organism evidence="1 2">
    <name type="scientific">Calycina marina</name>
    <dbReference type="NCBI Taxonomy" id="1763456"/>
    <lineage>
        <taxon>Eukaryota</taxon>
        <taxon>Fungi</taxon>
        <taxon>Dikarya</taxon>
        <taxon>Ascomycota</taxon>
        <taxon>Pezizomycotina</taxon>
        <taxon>Leotiomycetes</taxon>
        <taxon>Helotiales</taxon>
        <taxon>Pezizellaceae</taxon>
        <taxon>Calycina</taxon>
    </lineage>
</organism>
<name>A0A9P8CKD1_9HELO</name>
<dbReference type="Gene3D" id="1.10.510.10">
    <property type="entry name" value="Transferase(Phosphotransferase) domain 1"/>
    <property type="match status" value="1"/>
</dbReference>
<dbReference type="InterPro" id="IPR011009">
    <property type="entry name" value="Kinase-like_dom_sf"/>
</dbReference>
<evidence type="ECO:0000313" key="1">
    <source>
        <dbReference type="EMBL" id="KAG9248446.1"/>
    </source>
</evidence>
<protein>
    <recommendedName>
        <fullName evidence="3">Protein kinase domain-containing protein</fullName>
    </recommendedName>
</protein>
<dbReference type="SUPFAM" id="SSF56112">
    <property type="entry name" value="Protein kinase-like (PK-like)"/>
    <property type="match status" value="1"/>
</dbReference>
<dbReference type="AlphaFoldDB" id="A0A9P8CKD1"/>
<gene>
    <name evidence="1" type="ORF">BJ878DRAFT_412731</name>
</gene>
<reference evidence="1" key="1">
    <citation type="journal article" date="2021" name="IMA Fungus">
        <title>Genomic characterization of three marine fungi, including Emericellopsis atlantica sp. nov. with signatures of a generalist lifestyle and marine biomass degradation.</title>
        <authorList>
            <person name="Hagestad O.C."/>
            <person name="Hou L."/>
            <person name="Andersen J.H."/>
            <person name="Hansen E.H."/>
            <person name="Altermark B."/>
            <person name="Li C."/>
            <person name="Kuhnert E."/>
            <person name="Cox R.J."/>
            <person name="Crous P.W."/>
            <person name="Spatafora J.W."/>
            <person name="Lail K."/>
            <person name="Amirebrahimi M."/>
            <person name="Lipzen A."/>
            <person name="Pangilinan J."/>
            <person name="Andreopoulos W."/>
            <person name="Hayes R.D."/>
            <person name="Ng V."/>
            <person name="Grigoriev I.V."/>
            <person name="Jackson S.A."/>
            <person name="Sutton T.D.S."/>
            <person name="Dobson A.D.W."/>
            <person name="Rama T."/>
        </authorList>
    </citation>
    <scope>NUCLEOTIDE SEQUENCE</scope>
    <source>
        <strain evidence="1">TRa3180A</strain>
    </source>
</reference>
<keyword evidence="2" id="KW-1185">Reference proteome</keyword>
<evidence type="ECO:0000313" key="2">
    <source>
        <dbReference type="Proteomes" id="UP000887226"/>
    </source>
</evidence>
<dbReference type="OrthoDB" id="4062651at2759"/>
<proteinExistence type="predicted"/>
<evidence type="ECO:0008006" key="3">
    <source>
        <dbReference type="Google" id="ProtNLM"/>
    </source>
</evidence>
<sequence>MDPQSRLRKVKPFYFGNVQDITSTPSATTGPPKSRPLLRIEFKSPKDDYTFVQELRSNHSMHVCHRKNHLHLAVIRESFSPAPLQMLEMLGQVQHPNIADSLDVYFHDGKLCIVGEHLDVSLFDLGFKRLVPWEIATIISEVIKAMTYLLDTLPTCELHMDSVRLSLQGDVKLGIHSHSNNYRG</sequence>
<comment type="caution">
    <text evidence="1">The sequence shown here is derived from an EMBL/GenBank/DDBJ whole genome shotgun (WGS) entry which is preliminary data.</text>
</comment>
<accession>A0A9P8CKD1</accession>